<evidence type="ECO:0000256" key="6">
    <source>
        <dbReference type="ARBA" id="ARBA00022692"/>
    </source>
</evidence>
<dbReference type="InterPro" id="IPR051045">
    <property type="entry name" value="TonB-dependent_transducer"/>
</dbReference>
<evidence type="ECO:0000256" key="2">
    <source>
        <dbReference type="ARBA" id="ARBA00006555"/>
    </source>
</evidence>
<evidence type="ECO:0000256" key="4">
    <source>
        <dbReference type="ARBA" id="ARBA00022475"/>
    </source>
</evidence>
<dbReference type="Gene3D" id="3.30.1150.10">
    <property type="match status" value="1"/>
</dbReference>
<dbReference type="InterPro" id="IPR032774">
    <property type="entry name" value="WG_beta_rep"/>
</dbReference>
<comment type="subcellular location">
    <subcellularLocation>
        <location evidence="1">Cell inner membrane</location>
        <topology evidence="1">Single-pass membrane protein</topology>
        <orientation evidence="1">Periplasmic side</orientation>
    </subcellularLocation>
</comment>
<keyword evidence="4" id="KW-1003">Cell membrane</keyword>
<dbReference type="AlphaFoldDB" id="A0A4Z0V407"/>
<dbReference type="PANTHER" id="PTHR33446:SF2">
    <property type="entry name" value="PROTEIN TONB"/>
    <property type="match status" value="1"/>
</dbReference>
<accession>A0A4Z0V407</accession>
<keyword evidence="7" id="KW-0653">Protein transport</keyword>
<dbReference type="EMBL" id="SJSA01000002">
    <property type="protein sequence ID" value="TGG36231.1"/>
    <property type="molecule type" value="Genomic_DNA"/>
</dbReference>
<comment type="similarity">
    <text evidence="2">Belongs to the TonB family.</text>
</comment>
<dbReference type="PANTHER" id="PTHR33446">
    <property type="entry name" value="PROTEIN TONB-RELATED"/>
    <property type="match status" value="1"/>
</dbReference>
<reference evidence="11 12" key="1">
    <citation type="submission" date="2019-02" db="EMBL/GenBank/DDBJ databases">
        <title>Isolation and identification of novel species under the genus Muribaculum.</title>
        <authorList>
            <person name="Miyake S."/>
            <person name="Ding Y."/>
            <person name="Low A."/>
            <person name="Soh M."/>
            <person name="Seedorf H."/>
        </authorList>
    </citation>
    <scope>NUCLEOTIDE SEQUENCE [LARGE SCALE GENOMIC DNA]</scope>
    <source>
        <strain evidence="11 12">TLL-A3</strain>
    </source>
</reference>
<dbReference type="PROSITE" id="PS52015">
    <property type="entry name" value="TONB_CTD"/>
    <property type="match status" value="1"/>
</dbReference>
<evidence type="ECO:0000256" key="9">
    <source>
        <dbReference type="ARBA" id="ARBA00023136"/>
    </source>
</evidence>
<dbReference type="Proteomes" id="UP000297635">
    <property type="component" value="Unassembled WGS sequence"/>
</dbReference>
<evidence type="ECO:0000256" key="7">
    <source>
        <dbReference type="ARBA" id="ARBA00022927"/>
    </source>
</evidence>
<keyword evidence="8" id="KW-1133">Transmembrane helix</keyword>
<dbReference type="Pfam" id="PF03544">
    <property type="entry name" value="TonB_C"/>
    <property type="match status" value="1"/>
</dbReference>
<evidence type="ECO:0000256" key="3">
    <source>
        <dbReference type="ARBA" id="ARBA00022448"/>
    </source>
</evidence>
<dbReference type="InterPro" id="IPR037682">
    <property type="entry name" value="TonB_C"/>
</dbReference>
<keyword evidence="9" id="KW-0472">Membrane</keyword>
<dbReference type="Pfam" id="PF14903">
    <property type="entry name" value="WG_beta_rep"/>
    <property type="match status" value="1"/>
</dbReference>
<dbReference type="NCBIfam" id="TIGR01352">
    <property type="entry name" value="tonB_Cterm"/>
    <property type="match status" value="1"/>
</dbReference>
<dbReference type="GO" id="GO:0031992">
    <property type="term" value="F:energy transducer activity"/>
    <property type="evidence" value="ECO:0007669"/>
    <property type="project" value="TreeGrafter"/>
</dbReference>
<name>A0A4Z0V407_9BACT</name>
<dbReference type="InterPro" id="IPR006260">
    <property type="entry name" value="TonB/TolA_C"/>
</dbReference>
<keyword evidence="12" id="KW-1185">Reference proteome</keyword>
<evidence type="ECO:0000256" key="1">
    <source>
        <dbReference type="ARBA" id="ARBA00004383"/>
    </source>
</evidence>
<evidence type="ECO:0000313" key="11">
    <source>
        <dbReference type="EMBL" id="TGG36231.1"/>
    </source>
</evidence>
<gene>
    <name evidence="11" type="ORF">EZ315_10170</name>
</gene>
<evidence type="ECO:0000259" key="10">
    <source>
        <dbReference type="PROSITE" id="PS52015"/>
    </source>
</evidence>
<dbReference type="GO" id="GO:0015031">
    <property type="term" value="P:protein transport"/>
    <property type="evidence" value="ECO:0007669"/>
    <property type="project" value="UniProtKB-KW"/>
</dbReference>
<dbReference type="SUPFAM" id="SSF74653">
    <property type="entry name" value="TolA/TonB C-terminal domain"/>
    <property type="match status" value="1"/>
</dbReference>
<evidence type="ECO:0000256" key="8">
    <source>
        <dbReference type="ARBA" id="ARBA00022989"/>
    </source>
</evidence>
<comment type="caution">
    <text evidence="11">The sequence shown here is derived from an EMBL/GenBank/DDBJ whole genome shotgun (WGS) entry which is preliminary data.</text>
</comment>
<feature type="domain" description="TonB C-terminal" evidence="10">
    <location>
        <begin position="244"/>
        <end position="340"/>
    </location>
</feature>
<protein>
    <submittedName>
        <fullName evidence="11">TonB family protein</fullName>
    </submittedName>
</protein>
<proteinExistence type="inferred from homology"/>
<keyword evidence="6" id="KW-0812">Transmembrane</keyword>
<evidence type="ECO:0000256" key="5">
    <source>
        <dbReference type="ARBA" id="ARBA00022519"/>
    </source>
</evidence>
<keyword evidence="5" id="KW-0997">Cell inner membrane</keyword>
<organism evidence="11 12">
    <name type="scientific">Duncaniella freteri</name>
    <dbReference type="NCBI Taxonomy" id="2530391"/>
    <lineage>
        <taxon>Bacteria</taxon>
        <taxon>Pseudomonadati</taxon>
        <taxon>Bacteroidota</taxon>
        <taxon>Bacteroidia</taxon>
        <taxon>Bacteroidales</taxon>
        <taxon>Muribaculaceae</taxon>
        <taxon>Duncaniella</taxon>
    </lineage>
</organism>
<sequence length="434" mass="49752">MHLIVILYWSNDKLSNYLSVHIIKNMRKPIYILSTVFVLISMSCSYKTYKSIANNGNMENITAPQEDGAVQEPAWTYYERLSHVFSADSSCVGITDDMDFPDWYSGCFVNDRDRLTINVIGDTLRLRSMLTELLGGNEFDLGVGVCSMKEHIKTRELLDEAISRNYNKIAKGNLTSGSNPDGTINICIQGENDSIIDLFRRLVFDSPILRFKVAQQVGIMYDFEVVDIDEKAYVTHELPPQFPGGDSAMLNYIYDNLRYPKEAYIENIQGRVVVQFLVDKTGIIDSVKIVKSKDSYLDNEALRIIKSFPRLIPGKFDLTPIDQWMTLPIMFKLSDYNERKNKKYLAFKYDNGDDPLKDGLYRIVDQRGKIGYADEQGNTVITPRFVYGFPFENGKARVADYGEKKEVEGSNGECHYWESDGWYYIDKTGRKLEN</sequence>
<evidence type="ECO:0000313" key="12">
    <source>
        <dbReference type="Proteomes" id="UP000297635"/>
    </source>
</evidence>
<keyword evidence="3" id="KW-0813">Transport</keyword>
<dbReference type="GO" id="GO:0098797">
    <property type="term" value="C:plasma membrane protein complex"/>
    <property type="evidence" value="ECO:0007669"/>
    <property type="project" value="TreeGrafter"/>
</dbReference>
<dbReference type="GO" id="GO:0055085">
    <property type="term" value="P:transmembrane transport"/>
    <property type="evidence" value="ECO:0007669"/>
    <property type="project" value="InterPro"/>
</dbReference>